<feature type="non-terminal residue" evidence="1">
    <location>
        <position position="62"/>
    </location>
</feature>
<keyword evidence="2" id="KW-1185">Reference proteome</keyword>
<dbReference type="OrthoDB" id="2425894at2759"/>
<gene>
    <name evidence="1" type="ORF">RFULGI_LOCUS4069</name>
</gene>
<dbReference type="EMBL" id="CAJVPZ010003881">
    <property type="protein sequence ID" value="CAG8537442.1"/>
    <property type="molecule type" value="Genomic_DNA"/>
</dbReference>
<comment type="caution">
    <text evidence="1">The sequence shown here is derived from an EMBL/GenBank/DDBJ whole genome shotgun (WGS) entry which is preliminary data.</text>
</comment>
<evidence type="ECO:0000313" key="1">
    <source>
        <dbReference type="EMBL" id="CAG8537442.1"/>
    </source>
</evidence>
<dbReference type="AlphaFoldDB" id="A0A9N9FJH6"/>
<accession>A0A9N9FJH6</accession>
<organism evidence="1 2">
    <name type="scientific">Racocetra fulgida</name>
    <dbReference type="NCBI Taxonomy" id="60492"/>
    <lineage>
        <taxon>Eukaryota</taxon>
        <taxon>Fungi</taxon>
        <taxon>Fungi incertae sedis</taxon>
        <taxon>Mucoromycota</taxon>
        <taxon>Glomeromycotina</taxon>
        <taxon>Glomeromycetes</taxon>
        <taxon>Diversisporales</taxon>
        <taxon>Gigasporaceae</taxon>
        <taxon>Racocetra</taxon>
    </lineage>
</organism>
<dbReference type="Proteomes" id="UP000789396">
    <property type="component" value="Unassembled WGS sequence"/>
</dbReference>
<protein>
    <submittedName>
        <fullName evidence="1">9203_t:CDS:1</fullName>
    </submittedName>
</protein>
<proteinExistence type="predicted"/>
<evidence type="ECO:0000313" key="2">
    <source>
        <dbReference type="Proteomes" id="UP000789396"/>
    </source>
</evidence>
<reference evidence="1" key="1">
    <citation type="submission" date="2021-06" db="EMBL/GenBank/DDBJ databases">
        <authorList>
            <person name="Kallberg Y."/>
            <person name="Tangrot J."/>
            <person name="Rosling A."/>
        </authorList>
    </citation>
    <scope>NUCLEOTIDE SEQUENCE</scope>
    <source>
        <strain evidence="1">IN212</strain>
    </source>
</reference>
<sequence length="62" mass="7187">MQNWQLDDLISTQSNNLNLIKGLSLIRPKATVGSLAIYDNCEFDELCHFRQIYQLEIEDTIT</sequence>
<name>A0A9N9FJH6_9GLOM</name>